<keyword evidence="3 4" id="KW-0408">Iron</keyword>
<comment type="caution">
    <text evidence="5">The sequence shown here is derived from an EMBL/GenBank/DDBJ whole genome shotgun (WGS) entry which is preliminary data.</text>
</comment>
<keyword evidence="4" id="KW-0503">Monooxygenase</keyword>
<dbReference type="PRINTS" id="PR00385">
    <property type="entry name" value="P450"/>
</dbReference>
<evidence type="ECO:0000313" key="5">
    <source>
        <dbReference type="EMBL" id="OBY32439.1"/>
    </source>
</evidence>
<dbReference type="SUPFAM" id="SSF48264">
    <property type="entry name" value="Cytochrome P450"/>
    <property type="match status" value="1"/>
</dbReference>
<evidence type="ECO:0000256" key="1">
    <source>
        <dbReference type="ARBA" id="ARBA00001971"/>
    </source>
</evidence>
<dbReference type="Gene3D" id="1.10.630.10">
    <property type="entry name" value="Cytochrome P450"/>
    <property type="match status" value="1"/>
</dbReference>
<dbReference type="GO" id="GO:0005506">
    <property type="term" value="F:iron ion binding"/>
    <property type="evidence" value="ECO:0007669"/>
    <property type="project" value="InterPro"/>
</dbReference>
<dbReference type="PANTHER" id="PTHR24305:SF166">
    <property type="entry name" value="CYTOCHROME P450 12A4, MITOCHONDRIAL-RELATED"/>
    <property type="match status" value="1"/>
</dbReference>
<accession>A0A1B8SI97</accession>
<evidence type="ECO:0000256" key="2">
    <source>
        <dbReference type="ARBA" id="ARBA00010617"/>
    </source>
</evidence>
<keyword evidence="3 4" id="KW-0349">Heme</keyword>
<evidence type="ECO:0000313" key="6">
    <source>
        <dbReference type="Proteomes" id="UP000092668"/>
    </source>
</evidence>
<dbReference type="GO" id="GO:0016705">
    <property type="term" value="F:oxidoreductase activity, acting on paired donors, with incorporation or reduction of molecular oxygen"/>
    <property type="evidence" value="ECO:0007669"/>
    <property type="project" value="InterPro"/>
</dbReference>
<dbReference type="PATRIC" id="fig|354243.3.peg.1619"/>
<dbReference type="InterPro" id="IPR002401">
    <property type="entry name" value="Cyt_P450_E_grp-I"/>
</dbReference>
<dbReference type="InterPro" id="IPR036396">
    <property type="entry name" value="Cyt_P450_sf"/>
</dbReference>
<dbReference type="Pfam" id="PF00067">
    <property type="entry name" value="p450"/>
    <property type="match status" value="1"/>
</dbReference>
<keyword evidence="3 4" id="KW-0479">Metal-binding</keyword>
<protein>
    <submittedName>
        <fullName evidence="5">Cytochrome P450</fullName>
    </submittedName>
</protein>
<gene>
    <name evidence="5" type="ORF">ACT18_07780</name>
</gene>
<dbReference type="InterPro" id="IPR001128">
    <property type="entry name" value="Cyt_P450"/>
</dbReference>
<comment type="cofactor">
    <cofactor evidence="1 3">
        <name>heme</name>
        <dbReference type="ChEBI" id="CHEBI:30413"/>
    </cofactor>
</comment>
<name>A0A1B8SI97_9MYCO</name>
<keyword evidence="6" id="KW-1185">Reference proteome</keyword>
<dbReference type="Proteomes" id="UP000092668">
    <property type="component" value="Unassembled WGS sequence"/>
</dbReference>
<dbReference type="PANTHER" id="PTHR24305">
    <property type="entry name" value="CYTOCHROME P450"/>
    <property type="match status" value="1"/>
</dbReference>
<feature type="binding site" description="axial binding residue" evidence="3">
    <location>
        <position position="374"/>
    </location>
    <ligand>
        <name>heme</name>
        <dbReference type="ChEBI" id="CHEBI:30413"/>
    </ligand>
    <ligandPart>
        <name>Fe</name>
        <dbReference type="ChEBI" id="CHEBI:18248"/>
    </ligandPart>
</feature>
<reference evidence="5 6" key="1">
    <citation type="submission" date="2015-06" db="EMBL/GenBank/DDBJ databases">
        <title>Genome sequence of Mycobacterium kumamotonense strain Roo.</title>
        <authorList>
            <person name="Greninger A.L."/>
            <person name="Cunningham G."/>
            <person name="Miller S."/>
        </authorList>
    </citation>
    <scope>NUCLEOTIDE SEQUENCE [LARGE SCALE GENOMIC DNA]</scope>
    <source>
        <strain evidence="5 6">Roo</strain>
    </source>
</reference>
<evidence type="ECO:0000256" key="3">
    <source>
        <dbReference type="PIRSR" id="PIRSR602401-1"/>
    </source>
</evidence>
<sequence>MRREPFEFFRRCSLEYGDIYQIPLPAGNLVVVNHPDYASHVMDDPSGRYSMIGPAASMVDIIGAAIPMLEGAKFRQRRRMLMPMFGRRHLGRIAEVIAAEFVARIERWSQWAGTGCTIDLQHEIAQVTLPAFLHAMFSSSITDQEIHETDVDLRTMMSLMAMPLMMSPKPAFIPFPGRATATHSMRRLRSLTRRLINHRRAHPVDTPDLLSLLLEARYDDGTPLSERDLIMELMILMAGGYETVVASLSWTLALLLSHPEHLIRLYDEVDALDGALPTQDDLPRLAWARACFDEGQRLQGHPLNPRFAMHDDVIGGYLIPRYTIIGPSLYSMHRDPRWWREPDRYAPERFLDEEATKNRPRLAFMPFGSGPHHCIGMGMAYMNAQFLLAIIFQRYRLQLPTGWTPQHHFNFSVTVKGGLPVTIAHR</sequence>
<dbReference type="InterPro" id="IPR017972">
    <property type="entry name" value="Cyt_P450_CS"/>
</dbReference>
<proteinExistence type="inferred from homology"/>
<dbReference type="EMBL" id="LFOE01000007">
    <property type="protein sequence ID" value="OBY32439.1"/>
    <property type="molecule type" value="Genomic_DNA"/>
</dbReference>
<evidence type="ECO:0000256" key="4">
    <source>
        <dbReference type="RuleBase" id="RU000461"/>
    </source>
</evidence>
<dbReference type="GO" id="GO:0004497">
    <property type="term" value="F:monooxygenase activity"/>
    <property type="evidence" value="ECO:0007669"/>
    <property type="project" value="UniProtKB-KW"/>
</dbReference>
<dbReference type="PROSITE" id="PS00086">
    <property type="entry name" value="CYTOCHROME_P450"/>
    <property type="match status" value="1"/>
</dbReference>
<comment type="similarity">
    <text evidence="2 4">Belongs to the cytochrome P450 family.</text>
</comment>
<dbReference type="PRINTS" id="PR00463">
    <property type="entry name" value="EP450I"/>
</dbReference>
<dbReference type="AlphaFoldDB" id="A0A1B8SI97"/>
<keyword evidence="4" id="KW-0560">Oxidoreductase</keyword>
<dbReference type="InterPro" id="IPR050121">
    <property type="entry name" value="Cytochrome_P450_monoxygenase"/>
</dbReference>
<dbReference type="GO" id="GO:0020037">
    <property type="term" value="F:heme binding"/>
    <property type="evidence" value="ECO:0007669"/>
    <property type="project" value="InterPro"/>
</dbReference>
<organism evidence="5 6">
    <name type="scientific">Mycolicibacter kumamotonensis</name>
    <dbReference type="NCBI Taxonomy" id="354243"/>
    <lineage>
        <taxon>Bacteria</taxon>
        <taxon>Bacillati</taxon>
        <taxon>Actinomycetota</taxon>
        <taxon>Actinomycetes</taxon>
        <taxon>Mycobacteriales</taxon>
        <taxon>Mycobacteriaceae</taxon>
        <taxon>Mycolicibacter</taxon>
    </lineage>
</organism>